<dbReference type="EC" id="1.8.4.10" evidence="4"/>
<accession>A0A371R7Y1</accession>
<feature type="active site" description="Nucleophile; cysteine thiosulfonate intermediate" evidence="4">
    <location>
        <position position="241"/>
    </location>
</feature>
<evidence type="ECO:0000313" key="7">
    <source>
        <dbReference type="Proteomes" id="UP000264589"/>
    </source>
</evidence>
<dbReference type="EMBL" id="QUQO01000002">
    <property type="protein sequence ID" value="RFB01539.1"/>
    <property type="molecule type" value="Genomic_DNA"/>
</dbReference>
<dbReference type="PANTHER" id="PTHR46509:SF1">
    <property type="entry name" value="PHOSPHOADENOSINE PHOSPHOSULFATE REDUCTASE"/>
    <property type="match status" value="1"/>
</dbReference>
<evidence type="ECO:0000256" key="1">
    <source>
        <dbReference type="ARBA" id="ARBA00009732"/>
    </source>
</evidence>
<dbReference type="NCBIfam" id="NF002537">
    <property type="entry name" value="PRK02090.1"/>
    <property type="match status" value="1"/>
</dbReference>
<keyword evidence="4" id="KW-0479">Metal-binding</keyword>
<comment type="similarity">
    <text evidence="1 4">Belongs to the PAPS reductase family. CysH subfamily.</text>
</comment>
<dbReference type="PIRSF" id="PIRSF000857">
    <property type="entry name" value="PAPS_reductase"/>
    <property type="match status" value="1"/>
</dbReference>
<evidence type="ECO:0000256" key="4">
    <source>
        <dbReference type="HAMAP-Rule" id="MF_00063"/>
    </source>
</evidence>
<dbReference type="NCBIfam" id="TIGR00434">
    <property type="entry name" value="cysH"/>
    <property type="match status" value="1"/>
</dbReference>
<evidence type="ECO:0000313" key="6">
    <source>
        <dbReference type="EMBL" id="RFB01539.1"/>
    </source>
</evidence>
<dbReference type="GO" id="GO:0004604">
    <property type="term" value="F:phosphoadenylyl-sulfate reductase (thioredoxin) activity"/>
    <property type="evidence" value="ECO:0007669"/>
    <property type="project" value="UniProtKB-UniRule"/>
</dbReference>
<comment type="function">
    <text evidence="4">Catalyzes the formation of sulfite from adenosine 5'-phosphosulfate (APS) using thioredoxin as an electron donor.</text>
</comment>
<comment type="cofactor">
    <cofactor evidence="4">
        <name>[4Fe-4S] cluster</name>
        <dbReference type="ChEBI" id="CHEBI:49883"/>
    </cofactor>
    <text evidence="4">Binds 1 [4Fe-4S] cluster per subunit.</text>
</comment>
<dbReference type="GO" id="GO:0005737">
    <property type="term" value="C:cytoplasm"/>
    <property type="evidence" value="ECO:0007669"/>
    <property type="project" value="UniProtKB-SubCell"/>
</dbReference>
<name>A0A371R7Y1_9PROT</name>
<dbReference type="FunCoup" id="A0A371R7Y1">
    <property type="interactions" value="271"/>
</dbReference>
<feature type="binding site" evidence="4">
    <location>
        <position position="215"/>
    </location>
    <ligand>
        <name>[4Fe-4S] cluster</name>
        <dbReference type="ChEBI" id="CHEBI:49883"/>
    </ligand>
</feature>
<proteinExistence type="inferred from homology"/>
<dbReference type="GO" id="GO:0019379">
    <property type="term" value="P:sulfate assimilation, phosphoadenylyl sulfate reduction by phosphoadenylyl-sulfate reductase (thioredoxin)"/>
    <property type="evidence" value="ECO:0007669"/>
    <property type="project" value="UniProtKB-UniRule"/>
</dbReference>
<dbReference type="InParanoid" id="A0A371R7Y1"/>
<dbReference type="InterPro" id="IPR004511">
    <property type="entry name" value="PAPS/APS_Rdtase"/>
</dbReference>
<keyword evidence="7" id="KW-1185">Reference proteome</keyword>
<comment type="subcellular location">
    <subcellularLocation>
        <location evidence="4">Cytoplasm</location>
    </subcellularLocation>
</comment>
<dbReference type="GO" id="GO:0043866">
    <property type="term" value="F:adenylyl-sulfate reductase (thioredoxin) activity"/>
    <property type="evidence" value="ECO:0007669"/>
    <property type="project" value="UniProtKB-EC"/>
</dbReference>
<dbReference type="GO" id="GO:0070814">
    <property type="term" value="P:hydrogen sulfide biosynthetic process"/>
    <property type="evidence" value="ECO:0007669"/>
    <property type="project" value="UniProtKB-UniRule"/>
</dbReference>
<feature type="domain" description="Phosphoadenosine phosphosulphate reductase" evidence="5">
    <location>
        <begin position="53"/>
        <end position="221"/>
    </location>
</feature>
<comment type="pathway">
    <text evidence="3 4">Sulfur metabolism; hydrogen sulfide biosynthesis; sulfite from sulfate.</text>
</comment>
<dbReference type="PANTHER" id="PTHR46509">
    <property type="entry name" value="PHOSPHOADENOSINE PHOSPHOSULFATE REDUCTASE"/>
    <property type="match status" value="1"/>
</dbReference>
<gene>
    <name evidence="4" type="primary">cysH</name>
    <name evidence="6" type="ORF">DX908_14750</name>
</gene>
<dbReference type="Proteomes" id="UP000264589">
    <property type="component" value="Unassembled WGS sequence"/>
</dbReference>
<comment type="catalytic activity">
    <reaction evidence="4">
        <text>[thioredoxin]-disulfide + sulfite + AMP + 2 H(+) = adenosine 5'-phosphosulfate + [thioredoxin]-dithiol</text>
        <dbReference type="Rhea" id="RHEA:21976"/>
        <dbReference type="Rhea" id="RHEA-COMP:10698"/>
        <dbReference type="Rhea" id="RHEA-COMP:10700"/>
        <dbReference type="ChEBI" id="CHEBI:15378"/>
        <dbReference type="ChEBI" id="CHEBI:17359"/>
        <dbReference type="ChEBI" id="CHEBI:29950"/>
        <dbReference type="ChEBI" id="CHEBI:50058"/>
        <dbReference type="ChEBI" id="CHEBI:58243"/>
        <dbReference type="ChEBI" id="CHEBI:456215"/>
        <dbReference type="EC" id="1.8.4.10"/>
    </reaction>
</comment>
<dbReference type="RefSeq" id="WP_116393255.1">
    <property type="nucleotide sequence ID" value="NZ_QUQO01000002.1"/>
</dbReference>
<keyword evidence="4" id="KW-0411">Iron-sulfur</keyword>
<dbReference type="InterPro" id="IPR002500">
    <property type="entry name" value="PAPS_reduct_dom"/>
</dbReference>
<feature type="binding site" evidence="4">
    <location>
        <position position="135"/>
    </location>
    <ligand>
        <name>[4Fe-4S] cluster</name>
        <dbReference type="ChEBI" id="CHEBI:49883"/>
    </ligand>
</feature>
<evidence type="ECO:0000259" key="5">
    <source>
        <dbReference type="Pfam" id="PF01507"/>
    </source>
</evidence>
<dbReference type="Gene3D" id="3.40.50.620">
    <property type="entry name" value="HUPs"/>
    <property type="match status" value="1"/>
</dbReference>
<sequence>MVDLRNRDSILPGASERALLREISDLNDLYETLTPQEIIEDALARRQALFGHCAAVSSFGAESAVLLHMIAQVEPALPIVMLDTGKLFGETLQYRNQLQHVLGLEDIRSSYPRKSDLAEFDPLGTLSATNPDQCCRIRKTDVLKRALSPFDSWFNGRKRYQSDIRSVMSIVERDDGRLKINPLANWDAGTIRAYQIEHELPVHPLLSKGYGSIGCYPCTSKVKAGEDARAGRWRGLDKSECGLHGKG</sequence>
<keyword evidence="2 4" id="KW-0560">Oxidoreductase</keyword>
<feature type="binding site" evidence="4">
    <location>
        <position position="134"/>
    </location>
    <ligand>
        <name>[4Fe-4S] cluster</name>
        <dbReference type="ChEBI" id="CHEBI:49883"/>
    </ligand>
</feature>
<evidence type="ECO:0000256" key="2">
    <source>
        <dbReference type="ARBA" id="ARBA00023002"/>
    </source>
</evidence>
<dbReference type="OrthoDB" id="9794018at2"/>
<dbReference type="GO" id="GO:0051539">
    <property type="term" value="F:4 iron, 4 sulfur cluster binding"/>
    <property type="evidence" value="ECO:0007669"/>
    <property type="project" value="UniProtKB-UniRule"/>
</dbReference>
<keyword evidence="4" id="KW-0408">Iron</keyword>
<evidence type="ECO:0000256" key="3">
    <source>
        <dbReference type="ARBA" id="ARBA00024327"/>
    </source>
</evidence>
<comment type="caution">
    <text evidence="6">The sequence shown here is derived from an EMBL/GenBank/DDBJ whole genome shotgun (WGS) entry which is preliminary data.</text>
</comment>
<dbReference type="GO" id="GO:0046872">
    <property type="term" value="F:metal ion binding"/>
    <property type="evidence" value="ECO:0007669"/>
    <property type="project" value="UniProtKB-KW"/>
</dbReference>
<dbReference type="Pfam" id="PF01507">
    <property type="entry name" value="PAPS_reduct"/>
    <property type="match status" value="1"/>
</dbReference>
<organism evidence="6 7">
    <name type="scientific">Parvularcula marina</name>
    <dbReference type="NCBI Taxonomy" id="2292771"/>
    <lineage>
        <taxon>Bacteria</taxon>
        <taxon>Pseudomonadati</taxon>
        <taxon>Pseudomonadota</taxon>
        <taxon>Alphaproteobacteria</taxon>
        <taxon>Parvularculales</taxon>
        <taxon>Parvularculaceae</taxon>
        <taxon>Parvularcula</taxon>
    </lineage>
</organism>
<feature type="binding site" evidence="4">
    <location>
        <position position="218"/>
    </location>
    <ligand>
        <name>[4Fe-4S] cluster</name>
        <dbReference type="ChEBI" id="CHEBI:49883"/>
    </ligand>
</feature>
<reference evidence="6 7" key="1">
    <citation type="submission" date="2018-08" db="EMBL/GenBank/DDBJ databases">
        <title>Parvularcula sp. SM1705, isolated from surface water of the South Sea China.</title>
        <authorList>
            <person name="Sun L."/>
        </authorList>
    </citation>
    <scope>NUCLEOTIDE SEQUENCE [LARGE SCALE GENOMIC DNA]</scope>
    <source>
        <strain evidence="6 7">SM1705</strain>
    </source>
</reference>
<keyword evidence="4" id="KW-0963">Cytoplasm</keyword>
<dbReference type="InterPro" id="IPR014729">
    <property type="entry name" value="Rossmann-like_a/b/a_fold"/>
</dbReference>
<protein>
    <recommendedName>
        <fullName evidence="4">Adenosine 5'-phosphosulfate reductase</fullName>
        <shortName evidence="4">APS reductase</shortName>
        <ecNumber evidence="4">1.8.4.10</ecNumber>
    </recommendedName>
    <alternativeName>
        <fullName evidence="4">5'-adenylylsulfate reductase</fullName>
    </alternativeName>
    <alternativeName>
        <fullName evidence="4">Thioredoxin-dependent 5'-adenylylsulfate reductase</fullName>
    </alternativeName>
</protein>
<dbReference type="SUPFAM" id="SSF52402">
    <property type="entry name" value="Adenine nucleotide alpha hydrolases-like"/>
    <property type="match status" value="1"/>
</dbReference>
<dbReference type="HAMAP" id="MF_00063">
    <property type="entry name" value="CysH"/>
    <property type="match status" value="1"/>
</dbReference>
<dbReference type="AlphaFoldDB" id="A0A371R7Y1"/>